<dbReference type="SUPFAM" id="SSF56112">
    <property type="entry name" value="Protein kinase-like (PK-like)"/>
    <property type="match status" value="1"/>
</dbReference>
<accession>A0ABN9LKW6</accession>
<gene>
    <name evidence="4" type="ORF">RIMI_LOCUS8544459</name>
</gene>
<dbReference type="InterPro" id="IPR001245">
    <property type="entry name" value="Ser-Thr/Tyr_kinase_cat_dom"/>
</dbReference>
<evidence type="ECO:0000259" key="3">
    <source>
        <dbReference type="PROSITE" id="PS50011"/>
    </source>
</evidence>
<dbReference type="SMART" id="SM00219">
    <property type="entry name" value="TyrKc"/>
    <property type="match status" value="1"/>
</dbReference>
<proteinExistence type="predicted"/>
<evidence type="ECO:0000256" key="1">
    <source>
        <dbReference type="ARBA" id="ARBA00022741"/>
    </source>
</evidence>
<evidence type="ECO:0000313" key="4">
    <source>
        <dbReference type="EMBL" id="CAJ0940371.1"/>
    </source>
</evidence>
<reference evidence="4" key="1">
    <citation type="submission" date="2023-07" db="EMBL/GenBank/DDBJ databases">
        <authorList>
            <person name="Stuckert A."/>
        </authorList>
    </citation>
    <scope>NUCLEOTIDE SEQUENCE</scope>
</reference>
<dbReference type="InterPro" id="IPR011009">
    <property type="entry name" value="Kinase-like_dom_sf"/>
</dbReference>
<dbReference type="PANTHER" id="PTHR24418">
    <property type="entry name" value="TYROSINE-PROTEIN KINASE"/>
    <property type="match status" value="1"/>
</dbReference>
<dbReference type="InterPro" id="IPR050198">
    <property type="entry name" value="Non-receptor_tyrosine_kinases"/>
</dbReference>
<sequence length="230" mass="26061">MSGKVAAFPGVGTTSGGSGLGMSSGVMEPAVRAVRDLFSKSLSDESWTQYGQKLPSDIYTTAMIEHYIHGVKYLYYQFPMQFDGVLRCLSIPRDWVISALLCVIYVIHIYSVTKPRYVLDDQYTSSCGAKFPVKWSPPEVFNYSKFSSKSDVWSFGVLMWEVFTEGKMPFESYSNLEVVEMVSRGDRLYRPRLASNRIYTIMVACWHEGIRITVQLSGPMFHMETEVLQG</sequence>
<dbReference type="Gene3D" id="1.10.510.10">
    <property type="entry name" value="Transferase(Phosphotransferase) domain 1"/>
    <property type="match status" value="1"/>
</dbReference>
<dbReference type="PROSITE" id="PS50011">
    <property type="entry name" value="PROTEIN_KINASE_DOM"/>
    <property type="match status" value="1"/>
</dbReference>
<keyword evidence="2" id="KW-0067">ATP-binding</keyword>
<name>A0ABN9LKW6_9NEOB</name>
<protein>
    <recommendedName>
        <fullName evidence="3">Protein kinase domain-containing protein</fullName>
    </recommendedName>
</protein>
<evidence type="ECO:0000313" key="5">
    <source>
        <dbReference type="Proteomes" id="UP001176940"/>
    </source>
</evidence>
<dbReference type="InterPro" id="IPR000719">
    <property type="entry name" value="Prot_kinase_dom"/>
</dbReference>
<organism evidence="4 5">
    <name type="scientific">Ranitomeya imitator</name>
    <name type="common">mimic poison frog</name>
    <dbReference type="NCBI Taxonomy" id="111125"/>
    <lineage>
        <taxon>Eukaryota</taxon>
        <taxon>Metazoa</taxon>
        <taxon>Chordata</taxon>
        <taxon>Craniata</taxon>
        <taxon>Vertebrata</taxon>
        <taxon>Euteleostomi</taxon>
        <taxon>Amphibia</taxon>
        <taxon>Batrachia</taxon>
        <taxon>Anura</taxon>
        <taxon>Neobatrachia</taxon>
        <taxon>Hyloidea</taxon>
        <taxon>Dendrobatidae</taxon>
        <taxon>Dendrobatinae</taxon>
        <taxon>Ranitomeya</taxon>
    </lineage>
</organism>
<comment type="caution">
    <text evidence="4">The sequence shown here is derived from an EMBL/GenBank/DDBJ whole genome shotgun (WGS) entry which is preliminary data.</text>
</comment>
<dbReference type="Pfam" id="PF07714">
    <property type="entry name" value="PK_Tyr_Ser-Thr"/>
    <property type="match status" value="1"/>
</dbReference>
<feature type="domain" description="Protein kinase" evidence="3">
    <location>
        <begin position="1"/>
        <end position="230"/>
    </location>
</feature>
<dbReference type="Proteomes" id="UP001176940">
    <property type="component" value="Unassembled WGS sequence"/>
</dbReference>
<dbReference type="InterPro" id="IPR020635">
    <property type="entry name" value="Tyr_kinase_cat_dom"/>
</dbReference>
<evidence type="ECO:0000256" key="2">
    <source>
        <dbReference type="ARBA" id="ARBA00022840"/>
    </source>
</evidence>
<keyword evidence="5" id="KW-1185">Reference proteome</keyword>
<dbReference type="EMBL" id="CAUEEQ010017034">
    <property type="protein sequence ID" value="CAJ0940371.1"/>
    <property type="molecule type" value="Genomic_DNA"/>
</dbReference>
<keyword evidence="1" id="KW-0547">Nucleotide-binding</keyword>
<dbReference type="PRINTS" id="PR00109">
    <property type="entry name" value="TYRKINASE"/>
</dbReference>